<organism evidence="2 3">
    <name type="scientific">Paramicrobacterium chengjingii</name>
    <dbReference type="NCBI Taxonomy" id="2769067"/>
    <lineage>
        <taxon>Bacteria</taxon>
        <taxon>Bacillati</taxon>
        <taxon>Actinomycetota</taxon>
        <taxon>Actinomycetes</taxon>
        <taxon>Micrococcales</taxon>
        <taxon>Microbacteriaceae</taxon>
        <taxon>Paramicrobacterium</taxon>
    </lineage>
</organism>
<evidence type="ECO:0000313" key="2">
    <source>
        <dbReference type="EMBL" id="QPZ37691.1"/>
    </source>
</evidence>
<dbReference type="Proteomes" id="UP000662814">
    <property type="component" value="Chromosome"/>
</dbReference>
<evidence type="ECO:0000313" key="3">
    <source>
        <dbReference type="Proteomes" id="UP000662814"/>
    </source>
</evidence>
<reference evidence="2 3" key="1">
    <citation type="submission" date="2020-12" db="EMBL/GenBank/DDBJ databases">
        <title>Microbacterium sp. HY060.</title>
        <authorList>
            <person name="Zhou J."/>
        </authorList>
    </citation>
    <scope>NUCLEOTIDE SEQUENCE [LARGE SCALE GENOMIC DNA]</scope>
    <source>
        <strain evidence="2 3">HY60</strain>
    </source>
</reference>
<dbReference type="EMBL" id="CP061169">
    <property type="protein sequence ID" value="QPZ37691.1"/>
    <property type="molecule type" value="Genomic_DNA"/>
</dbReference>
<keyword evidence="3" id="KW-1185">Reference proteome</keyword>
<protein>
    <submittedName>
        <fullName evidence="2">DUF4097 family beta strand repeat protein</fullName>
    </submittedName>
</protein>
<accession>A0ABX6YFY0</accession>
<evidence type="ECO:0000259" key="1">
    <source>
        <dbReference type="Pfam" id="PF13349"/>
    </source>
</evidence>
<proteinExistence type="predicted"/>
<feature type="domain" description="DUF4097" evidence="1">
    <location>
        <begin position="35"/>
        <end position="263"/>
    </location>
</feature>
<dbReference type="RefSeq" id="WP_166991102.1">
    <property type="nucleotide sequence ID" value="NZ_CP061169.1"/>
</dbReference>
<dbReference type="Pfam" id="PF13349">
    <property type="entry name" value="DUF4097"/>
    <property type="match status" value="1"/>
</dbReference>
<sequence length="283" mass="29509">MSREKWFIQPGESRVIDTGIIRALKVALIAGTIDVIGHDEDTARIEVNDVTGRDLKVTIDGDTLEIDHPQLRWENFIDTFKAFGPNKASAAVSVLVPRSIDLSFGVVSATALVSGLETDARLSTVSGEIGADSLTGDVELNAVSGALNVSNHTGTVSVHTVSGDVTAAGEITKLTGDTVSGDVFIDATGSCDRIRVNSMSGNVTARVDADLGARCVLNTVSGRMHVDGRTVDGTFGRGYSMTTTGSSNFTVEVTANTVSGDISMIRRADAGSPYSVDADGAVQ</sequence>
<dbReference type="InterPro" id="IPR025164">
    <property type="entry name" value="Toastrack_DUF4097"/>
</dbReference>
<name>A0ABX6YFY0_9MICO</name>
<gene>
    <name evidence="2" type="ORF">HCR76_12795</name>
</gene>